<keyword evidence="8" id="KW-1185">Reference proteome</keyword>
<evidence type="ECO:0000256" key="2">
    <source>
        <dbReference type="ARBA" id="ARBA00022670"/>
    </source>
</evidence>
<gene>
    <name evidence="7" type="ORF">LSALG_LOCUS30136</name>
</gene>
<proteinExistence type="inferred from homology"/>
<keyword evidence="2" id="KW-0645">Protease</keyword>
<organism evidence="7 8">
    <name type="scientific">Lactuca saligna</name>
    <name type="common">Willowleaf lettuce</name>
    <dbReference type="NCBI Taxonomy" id="75948"/>
    <lineage>
        <taxon>Eukaryota</taxon>
        <taxon>Viridiplantae</taxon>
        <taxon>Streptophyta</taxon>
        <taxon>Embryophyta</taxon>
        <taxon>Tracheophyta</taxon>
        <taxon>Spermatophyta</taxon>
        <taxon>Magnoliopsida</taxon>
        <taxon>eudicotyledons</taxon>
        <taxon>Gunneridae</taxon>
        <taxon>Pentapetalae</taxon>
        <taxon>asterids</taxon>
        <taxon>campanulids</taxon>
        <taxon>Asterales</taxon>
        <taxon>Asteraceae</taxon>
        <taxon>Cichorioideae</taxon>
        <taxon>Cichorieae</taxon>
        <taxon>Lactucinae</taxon>
        <taxon>Lactuca</taxon>
    </lineage>
</organism>
<evidence type="ECO:0000256" key="4">
    <source>
        <dbReference type="SAM" id="MobiDB-lite"/>
    </source>
</evidence>
<feature type="compositionally biased region" description="Basic and acidic residues" evidence="4">
    <location>
        <begin position="546"/>
        <end position="560"/>
    </location>
</feature>
<evidence type="ECO:0000313" key="7">
    <source>
        <dbReference type="EMBL" id="CAI9290972.1"/>
    </source>
</evidence>
<keyword evidence="3" id="KW-0378">Hydrolase</keyword>
<reference evidence="7" key="1">
    <citation type="submission" date="2023-04" db="EMBL/GenBank/DDBJ databases">
        <authorList>
            <person name="Vijverberg K."/>
            <person name="Xiong W."/>
            <person name="Schranz E."/>
        </authorList>
    </citation>
    <scope>NUCLEOTIDE SEQUENCE</scope>
</reference>
<dbReference type="Pfam" id="PF02902">
    <property type="entry name" value="Peptidase_C48"/>
    <property type="match status" value="1"/>
</dbReference>
<feature type="domain" description="Ubiquitin-like protease family profile" evidence="5">
    <location>
        <begin position="695"/>
        <end position="798"/>
    </location>
</feature>
<dbReference type="SUPFAM" id="SSF54001">
    <property type="entry name" value="Cysteine proteinases"/>
    <property type="match status" value="1"/>
</dbReference>
<evidence type="ECO:0000256" key="1">
    <source>
        <dbReference type="ARBA" id="ARBA00005234"/>
    </source>
</evidence>
<dbReference type="Proteomes" id="UP001177003">
    <property type="component" value="Chromosome 6"/>
</dbReference>
<dbReference type="AlphaFoldDB" id="A0AA35ZFF9"/>
<accession>A0AA35ZFF9</accession>
<dbReference type="InterPro" id="IPR003653">
    <property type="entry name" value="Peptidase_C48_C"/>
</dbReference>
<name>A0AA35ZFF9_LACSI</name>
<feature type="region of interest" description="Disordered" evidence="4">
    <location>
        <begin position="518"/>
        <end position="560"/>
    </location>
</feature>
<evidence type="ECO:0000259" key="5">
    <source>
        <dbReference type="Pfam" id="PF02902"/>
    </source>
</evidence>
<feature type="region of interest" description="Disordered" evidence="4">
    <location>
        <begin position="188"/>
        <end position="211"/>
    </location>
</feature>
<dbReference type="PANTHER" id="PTHR33018">
    <property type="entry name" value="OS10G0338966 PROTEIN-RELATED"/>
    <property type="match status" value="1"/>
</dbReference>
<feature type="domain" description="DUF8039" evidence="6">
    <location>
        <begin position="394"/>
        <end position="484"/>
    </location>
</feature>
<dbReference type="InterPro" id="IPR038765">
    <property type="entry name" value="Papain-like_cys_pep_sf"/>
</dbReference>
<evidence type="ECO:0000256" key="3">
    <source>
        <dbReference type="ARBA" id="ARBA00022801"/>
    </source>
</evidence>
<dbReference type="EMBL" id="OX465082">
    <property type="protein sequence ID" value="CAI9290972.1"/>
    <property type="molecule type" value="Genomic_DNA"/>
</dbReference>
<dbReference type="Gene3D" id="3.40.395.10">
    <property type="entry name" value="Adenoviral Proteinase, Chain A"/>
    <property type="match status" value="1"/>
</dbReference>
<sequence>MDEVLVQTTKSRRIRMVERKTRKRSVDKPKTKHLEARHTMDRKEKKKRSVTLIRDHSKEYLSNLTVEFDQFGRAIGPNRFKFTSYRGVTTRKMISILIDSWDLVDQCDKDQLWLNIKNYWHIRDDNHKAQVLRDCNTQWKAYKSALLKLWEKGVNPVKEYSYLDKAMWKKFIVLKSTEEFEELRRKGREAANKNKNHPWLGPSGYRGNESKWDEEATSGVTIKGHNISSKRARNFLYARRKRNASGQLVITPETEPLVDKIIQKDILLSQGVLELGPRSDLLAEVLGREHSGRTRAVGHNIGLKQSMIYKRKKKEHELPDVEQMQEKLETRMLNSNFYDKIKDRLMTEMSEQLVPIVVAALKQDKTIDMAEDTNFSRVKTTSVGSKTSTTLLDDLHKITEATDCELMLPYGTIRPSLAKGTVFPFGDGVIHSVPLEAGHLRVSVDIIYGYHHSFLLPISPIEGVYNLGQALHSFIQWPRDSITLIKKDKRPLIEPLSMSTQAAPILHDQEKEKENVNVEEAKEHKKKANKKQEYEKNLPRKKRRKLEASKEMMGDEAENRVQKEKLYKTMQEPMMPKKLFKSHNIPESFPIVSEPGIFNSASVETVISSVAIMEMLNKEQLDISCILWYQIMLHSLMLVSRMNNKCGFINPQCITSTRCEYDDRGETDHVINDLVDMMNFHEEKQFFLAPYWERRPWMLIVICPHQYKSYILDSARQTKTLKDYTIVEHVNKAVTRFKKTKTNKSRLCPMTWIFPKCNQQLSDWECGYYVMNWMHEFVLFRQHGFPKNIWKDKKPFSSEELEERVKTWMRTFGDKVKPFCKAYNESTTKGKERLEVTKGKESFAEIEKFVSVGMVIHVFQSIHGLELTVWSGIGVLDVRHQVRLFIGVLDVYIWRIR</sequence>
<dbReference type="GO" id="GO:0008234">
    <property type="term" value="F:cysteine-type peptidase activity"/>
    <property type="evidence" value="ECO:0007669"/>
    <property type="project" value="InterPro"/>
</dbReference>
<evidence type="ECO:0008006" key="9">
    <source>
        <dbReference type="Google" id="ProtNLM"/>
    </source>
</evidence>
<dbReference type="InterPro" id="IPR058352">
    <property type="entry name" value="DUF8039"/>
</dbReference>
<dbReference type="PANTHER" id="PTHR33018:SF37">
    <property type="entry name" value="TRANSPOSASE TNP1_EN_SPM-LIKE DOMAIN-CONTAINING PROTEIN"/>
    <property type="match status" value="1"/>
</dbReference>
<dbReference type="GO" id="GO:0006508">
    <property type="term" value="P:proteolysis"/>
    <property type="evidence" value="ECO:0007669"/>
    <property type="project" value="UniProtKB-KW"/>
</dbReference>
<protein>
    <recommendedName>
        <fullName evidence="9">Ubiquitin-like protease family profile domain-containing protein</fullName>
    </recommendedName>
</protein>
<evidence type="ECO:0000259" key="6">
    <source>
        <dbReference type="Pfam" id="PF26133"/>
    </source>
</evidence>
<dbReference type="Pfam" id="PF26133">
    <property type="entry name" value="DUF8039"/>
    <property type="match status" value="1"/>
</dbReference>
<evidence type="ECO:0000313" key="8">
    <source>
        <dbReference type="Proteomes" id="UP001177003"/>
    </source>
</evidence>
<comment type="similarity">
    <text evidence="1">Belongs to the peptidase C48 family.</text>
</comment>